<dbReference type="Pfam" id="PF05936">
    <property type="entry name" value="T6SS_VasE"/>
    <property type="match status" value="1"/>
</dbReference>
<gene>
    <name evidence="1" type="primary">tssK_2</name>
    <name evidence="1" type="ORF">GCM10009107_56440</name>
</gene>
<dbReference type="PANTHER" id="PTHR35566:SF1">
    <property type="entry name" value="TYPE VI SECRETION SYSTEM BASEPLATE COMPONENT TSSK1"/>
    <property type="match status" value="1"/>
</dbReference>
<organism evidence="1 2">
    <name type="scientific">Ideonella azotifigens</name>
    <dbReference type="NCBI Taxonomy" id="513160"/>
    <lineage>
        <taxon>Bacteria</taxon>
        <taxon>Pseudomonadati</taxon>
        <taxon>Pseudomonadota</taxon>
        <taxon>Betaproteobacteria</taxon>
        <taxon>Burkholderiales</taxon>
        <taxon>Sphaerotilaceae</taxon>
        <taxon>Ideonella</taxon>
    </lineage>
</organism>
<dbReference type="Proteomes" id="UP001500279">
    <property type="component" value="Unassembled WGS sequence"/>
</dbReference>
<proteinExistence type="predicted"/>
<comment type="caution">
    <text evidence="1">The sequence shown here is derived from an EMBL/GenBank/DDBJ whole genome shotgun (WGS) entry which is preliminary data.</text>
</comment>
<evidence type="ECO:0000313" key="1">
    <source>
        <dbReference type="EMBL" id="GAA0767486.1"/>
    </source>
</evidence>
<dbReference type="PANTHER" id="PTHR35566">
    <property type="entry name" value="BLR3599 PROTEIN"/>
    <property type="match status" value="1"/>
</dbReference>
<name>A0ABN1KI35_9BURK</name>
<evidence type="ECO:0000313" key="2">
    <source>
        <dbReference type="Proteomes" id="UP001500279"/>
    </source>
</evidence>
<accession>A0ABN1KI35</accession>
<dbReference type="InterPro" id="IPR010263">
    <property type="entry name" value="T6SS_TssK"/>
</dbReference>
<protein>
    <submittedName>
        <fullName evidence="1">Type VI secretion system baseplate subunit TssK</fullName>
    </submittedName>
</protein>
<dbReference type="RefSeq" id="WP_141289879.1">
    <property type="nucleotide sequence ID" value="NZ_BAAAEW010000047.1"/>
</dbReference>
<reference evidence="1 2" key="1">
    <citation type="journal article" date="2019" name="Int. J. Syst. Evol. Microbiol.">
        <title>The Global Catalogue of Microorganisms (GCM) 10K type strain sequencing project: providing services to taxonomists for standard genome sequencing and annotation.</title>
        <authorList>
            <consortium name="The Broad Institute Genomics Platform"/>
            <consortium name="The Broad Institute Genome Sequencing Center for Infectious Disease"/>
            <person name="Wu L."/>
            <person name="Ma J."/>
        </authorList>
    </citation>
    <scope>NUCLEOTIDE SEQUENCE [LARGE SCALE GENOMIC DNA]</scope>
    <source>
        <strain evidence="1 2">JCM 15503</strain>
    </source>
</reference>
<sequence>MIRSSKVLWGEGLFLRPQHFQRQDAYHEWRLAETAQSLHPYSWGVRRLKLDTDALASGVLRVAELQVVFPDGDLCTAPADDELPEPVSLVGWPSGLSECVYHLALAPMRSTGTNFTPEEDGGRAGVRYVQRNDAAPDWFTGAVDADVATLRRRVRLLADGDARDHLTSLPLVRVRRLATGAFEVDTGFVPPTMSLAASPVLQGVLRRVLDVLQAKVEALYGTHREPSKHVIEFRSGDIASFWLLHTCSAAFAGLSHLHHHPQLHPERLFERLLELAGALMTFSRSFTLADLPVYRHEAPGQAFERLDHMLRELLETVISTRYFAIALSEQKPSYFQGRLDSQKIEANTRLYLGVQASMPPAEIVEVIPQRLKVGAPDDVEKVVLMATAGVRLTHLPQVPVAIPVRPGNYYFALEPRSPLYERMLQSRSITIYAPSGLPELQMELFALNGEG</sequence>
<dbReference type="NCBIfam" id="TIGR03353">
    <property type="entry name" value="VI_chp_4"/>
    <property type="match status" value="1"/>
</dbReference>
<dbReference type="EMBL" id="BAAAEW010000047">
    <property type="protein sequence ID" value="GAA0767486.1"/>
    <property type="molecule type" value="Genomic_DNA"/>
</dbReference>
<keyword evidence="2" id="KW-1185">Reference proteome</keyword>